<evidence type="ECO:0000256" key="1">
    <source>
        <dbReference type="SAM" id="Phobius"/>
    </source>
</evidence>
<dbReference type="GO" id="GO:0043164">
    <property type="term" value="P:Gram-negative-bacterium-type cell wall biogenesis"/>
    <property type="evidence" value="ECO:0007669"/>
    <property type="project" value="TreeGrafter"/>
</dbReference>
<evidence type="ECO:0000313" key="3">
    <source>
        <dbReference type="EMBL" id="SEI86518.1"/>
    </source>
</evidence>
<keyword evidence="1" id="KW-0812">Transmembrane</keyword>
<evidence type="ECO:0000259" key="2">
    <source>
        <dbReference type="Pfam" id="PF02698"/>
    </source>
</evidence>
<dbReference type="Gene3D" id="3.40.50.620">
    <property type="entry name" value="HUPs"/>
    <property type="match status" value="1"/>
</dbReference>
<feature type="domain" description="DUF218" evidence="2">
    <location>
        <begin position="77"/>
        <end position="240"/>
    </location>
</feature>
<dbReference type="AlphaFoldDB" id="A0A1H6U2D7"/>
<organism evidence="3 4">
    <name type="scientific">Propionispira arboris</name>
    <dbReference type="NCBI Taxonomy" id="84035"/>
    <lineage>
        <taxon>Bacteria</taxon>
        <taxon>Bacillati</taxon>
        <taxon>Bacillota</taxon>
        <taxon>Negativicutes</taxon>
        <taxon>Selenomonadales</taxon>
        <taxon>Selenomonadaceae</taxon>
        <taxon>Propionispira</taxon>
    </lineage>
</organism>
<accession>A0A1H6U2D7</accession>
<dbReference type="InterPro" id="IPR014729">
    <property type="entry name" value="Rossmann-like_a/b/a_fold"/>
</dbReference>
<dbReference type="RefSeq" id="WP_091828516.1">
    <property type="nucleotide sequence ID" value="NZ_FNZK01000001.1"/>
</dbReference>
<evidence type="ECO:0000313" key="4">
    <source>
        <dbReference type="Proteomes" id="UP000199662"/>
    </source>
</evidence>
<dbReference type="GO" id="GO:0000270">
    <property type="term" value="P:peptidoglycan metabolic process"/>
    <property type="evidence" value="ECO:0007669"/>
    <property type="project" value="TreeGrafter"/>
</dbReference>
<dbReference type="STRING" id="84035.SAMN05660742_101276"/>
<dbReference type="PANTHER" id="PTHR30336">
    <property type="entry name" value="INNER MEMBRANE PROTEIN, PROBABLE PERMEASE"/>
    <property type="match status" value="1"/>
</dbReference>
<reference evidence="3 4" key="1">
    <citation type="submission" date="2016-10" db="EMBL/GenBank/DDBJ databases">
        <authorList>
            <person name="de Groot N.N."/>
        </authorList>
    </citation>
    <scope>NUCLEOTIDE SEQUENCE [LARGE SCALE GENOMIC DNA]</scope>
    <source>
        <strain evidence="3 4">DSM 2179</strain>
    </source>
</reference>
<keyword evidence="1" id="KW-0472">Membrane</keyword>
<dbReference type="PANTHER" id="PTHR30336:SF4">
    <property type="entry name" value="ENVELOPE BIOGENESIS FACTOR ELYC"/>
    <property type="match status" value="1"/>
</dbReference>
<dbReference type="GO" id="GO:0005886">
    <property type="term" value="C:plasma membrane"/>
    <property type="evidence" value="ECO:0007669"/>
    <property type="project" value="TreeGrafter"/>
</dbReference>
<feature type="transmembrane region" description="Helical" evidence="1">
    <location>
        <begin position="36"/>
        <end position="57"/>
    </location>
</feature>
<dbReference type="Proteomes" id="UP000199662">
    <property type="component" value="Unassembled WGS sequence"/>
</dbReference>
<dbReference type="EMBL" id="FNZK01000001">
    <property type="protein sequence ID" value="SEI86518.1"/>
    <property type="molecule type" value="Genomic_DNA"/>
</dbReference>
<dbReference type="InterPro" id="IPR003848">
    <property type="entry name" value="DUF218"/>
</dbReference>
<feature type="transmembrane region" description="Helical" evidence="1">
    <location>
        <begin position="7"/>
        <end position="30"/>
    </location>
</feature>
<proteinExistence type="predicted"/>
<sequence>MIYLLKFGASFILPPGIFFLSFIILAIFLWRRNEHAIASAFIGLTFVFYLLSTNLVADSLLGNLESVYDPPSDPKGDVIIMLGGGATKDTPDLDGAGGLSGSPANRLLTVVRLYNRLHVPILVSGGQVYADSGREAVIAKRMLLSLGVKESDILVEDQSLNTRQNAKFSHEMLKKNMLMEPILVTSAFHMERAVLDFQKENVVVKPFPTDYMVNREHAFHYNKLNPSAGALQANAMVLQEKLRMLVTKYLEN</sequence>
<dbReference type="InterPro" id="IPR051599">
    <property type="entry name" value="Cell_Envelope_Assoc"/>
</dbReference>
<protein>
    <submittedName>
        <fullName evidence="3">Uncharacterized SAM-binding protein YcdF, DUF218 family</fullName>
    </submittedName>
</protein>
<keyword evidence="1" id="KW-1133">Transmembrane helix</keyword>
<dbReference type="CDD" id="cd06259">
    <property type="entry name" value="YdcF-like"/>
    <property type="match status" value="1"/>
</dbReference>
<keyword evidence="4" id="KW-1185">Reference proteome</keyword>
<gene>
    <name evidence="3" type="ORF">SAMN05660742_101276</name>
</gene>
<name>A0A1H6U2D7_9FIRM</name>
<dbReference type="Pfam" id="PF02698">
    <property type="entry name" value="DUF218"/>
    <property type="match status" value="1"/>
</dbReference>